<feature type="region of interest" description="Disordered" evidence="5">
    <location>
        <begin position="214"/>
        <end position="243"/>
    </location>
</feature>
<evidence type="ECO:0000256" key="2">
    <source>
        <dbReference type="ARBA" id="ARBA00022771"/>
    </source>
</evidence>
<evidence type="ECO:0000256" key="5">
    <source>
        <dbReference type="SAM" id="MobiDB-lite"/>
    </source>
</evidence>
<dbReference type="Pfam" id="PF04434">
    <property type="entry name" value="SWIM"/>
    <property type="match status" value="1"/>
</dbReference>
<name>A0AAQ3JRM6_9LILI</name>
<keyword evidence="1" id="KW-0479">Metal-binding</keyword>
<evidence type="ECO:0000256" key="1">
    <source>
        <dbReference type="ARBA" id="ARBA00022723"/>
    </source>
</evidence>
<dbReference type="InterPro" id="IPR007527">
    <property type="entry name" value="Znf_SWIM"/>
</dbReference>
<evidence type="ECO:0000313" key="8">
    <source>
        <dbReference type="Proteomes" id="UP001327560"/>
    </source>
</evidence>
<evidence type="ECO:0000256" key="4">
    <source>
        <dbReference type="PROSITE-ProRule" id="PRU00325"/>
    </source>
</evidence>
<evidence type="ECO:0000256" key="3">
    <source>
        <dbReference type="ARBA" id="ARBA00022833"/>
    </source>
</evidence>
<dbReference type="EMBL" id="CP136890">
    <property type="protein sequence ID" value="WOK94228.1"/>
    <property type="molecule type" value="Genomic_DNA"/>
</dbReference>
<dbReference type="PANTHER" id="PTHR31973:SF187">
    <property type="entry name" value="MUTATOR TRANSPOSASE MUDRA PROTEIN"/>
    <property type="match status" value="1"/>
</dbReference>
<gene>
    <name evidence="7" type="ORF">Cni_G02930</name>
</gene>
<dbReference type="AlphaFoldDB" id="A0AAQ3JRM6"/>
<keyword evidence="2 4" id="KW-0863">Zinc-finger</keyword>
<dbReference type="InterPro" id="IPR006564">
    <property type="entry name" value="Znf_PMZ"/>
</dbReference>
<dbReference type="PROSITE" id="PS50966">
    <property type="entry name" value="ZF_SWIM"/>
    <property type="match status" value="1"/>
</dbReference>
<keyword evidence="8" id="KW-1185">Reference proteome</keyword>
<dbReference type="SMART" id="SM00575">
    <property type="entry name" value="ZnF_PMZ"/>
    <property type="match status" value="1"/>
</dbReference>
<feature type="domain" description="SWIM-type" evidence="6">
    <location>
        <begin position="122"/>
        <end position="163"/>
    </location>
</feature>
<evidence type="ECO:0000259" key="6">
    <source>
        <dbReference type="PROSITE" id="PS50966"/>
    </source>
</evidence>
<sequence>MEAKCVPREVESQMHCPWRIYGSWKPELKKFCQTHVSIVCKSDNVTNNISETFNAYILKARSKPIVDMLEEIRRMLMQRMYMKREMVSKWSGDICHNIRRKLEKSKEKSRYCIVTPSDNFKFEVQYMDKIHVVNLGNHTCTCRRWDLSGIPCNHAVSCINWMKEDSDKYISDYFKRDAYLKTYEFFLEPLTGKDTWTGVEGPHILPPHVKKMHRRLKKGQTIQPNSGRGRRGRGRGEETQPSTGLVEAYVPSISGGRGKCRASTMSDNGLSICSPRGEWSGSIIRERDRRVRALQEDLNVTRASHNSPNVG</sequence>
<dbReference type="PANTHER" id="PTHR31973">
    <property type="entry name" value="POLYPROTEIN, PUTATIVE-RELATED"/>
    <property type="match status" value="1"/>
</dbReference>
<dbReference type="GO" id="GO:0008270">
    <property type="term" value="F:zinc ion binding"/>
    <property type="evidence" value="ECO:0007669"/>
    <property type="project" value="UniProtKB-KW"/>
</dbReference>
<organism evidence="7 8">
    <name type="scientific">Canna indica</name>
    <name type="common">Indian-shot</name>
    <dbReference type="NCBI Taxonomy" id="4628"/>
    <lineage>
        <taxon>Eukaryota</taxon>
        <taxon>Viridiplantae</taxon>
        <taxon>Streptophyta</taxon>
        <taxon>Embryophyta</taxon>
        <taxon>Tracheophyta</taxon>
        <taxon>Spermatophyta</taxon>
        <taxon>Magnoliopsida</taxon>
        <taxon>Liliopsida</taxon>
        <taxon>Zingiberales</taxon>
        <taxon>Cannaceae</taxon>
        <taxon>Canna</taxon>
    </lineage>
</organism>
<dbReference type="Proteomes" id="UP001327560">
    <property type="component" value="Chromosome 1"/>
</dbReference>
<accession>A0AAQ3JRM6</accession>
<proteinExistence type="predicted"/>
<keyword evidence="3" id="KW-0862">Zinc</keyword>
<evidence type="ECO:0000313" key="7">
    <source>
        <dbReference type="EMBL" id="WOK94228.1"/>
    </source>
</evidence>
<reference evidence="7 8" key="1">
    <citation type="submission" date="2023-10" db="EMBL/GenBank/DDBJ databases">
        <title>Chromosome-scale genome assembly provides insights into flower coloration mechanisms of Canna indica.</title>
        <authorList>
            <person name="Li C."/>
        </authorList>
    </citation>
    <scope>NUCLEOTIDE SEQUENCE [LARGE SCALE GENOMIC DNA]</scope>
    <source>
        <tissue evidence="7">Flower</tissue>
    </source>
</reference>
<protein>
    <recommendedName>
        <fullName evidence="6">SWIM-type domain-containing protein</fullName>
    </recommendedName>
</protein>